<proteinExistence type="predicted"/>
<reference evidence="2 3" key="1">
    <citation type="journal article" date="2014" name="PLoS Genet.">
        <title>Phylogenetically driven sequencing of extremely halophilic archaea reveals strategies for static and dynamic osmo-response.</title>
        <authorList>
            <person name="Becker E.A."/>
            <person name="Seitzer P.M."/>
            <person name="Tritt A."/>
            <person name="Larsen D."/>
            <person name="Krusor M."/>
            <person name="Yao A.I."/>
            <person name="Wu D."/>
            <person name="Madern D."/>
            <person name="Eisen J.A."/>
            <person name="Darling A.E."/>
            <person name="Facciotti M.T."/>
        </authorList>
    </citation>
    <scope>NUCLEOTIDE SEQUENCE [LARGE SCALE GENOMIC DNA]</scope>
    <source>
        <strain evidence="2 3">ATCC BAA-1513</strain>
    </source>
</reference>
<gene>
    <name evidence="2" type="ORF">C453_17649</name>
</gene>
<name>M0HFJ6_HALEO</name>
<evidence type="ECO:0000313" key="3">
    <source>
        <dbReference type="Proteomes" id="UP000011612"/>
    </source>
</evidence>
<dbReference type="AlphaFoldDB" id="M0HFJ6"/>
<sequence>MSEYTIWWIDDNESRIEDSERLEDELNNATVQFTGPDKAIEQLNPEHENIEGLDELDLVLIDWKLHEKSKFPGKGLTMAGRVREVYPGVPIYGFSSEISALRAGAGDDQFEAIYEDSDLKGGDNAALIESDLEDYATIEAARGEGFEALIETLNPPEDAIEALRSVVPREYNNGLRSDPNVKGGSTIQFGRWIRSRFLETPGPLIDNVWAATKIGLRPDQLEDYHDELNGTNRGEITYDGVFSHRVPDRWWSTSVIGAVVAIASDREAQFGKLNTFGKDVFEVDELPRCQVCGEELPETVAAGRDGRDAESQVHLRCSHVHHTREGEFEDYRIADKLEVSEETEEPPINPEQEGSN</sequence>
<dbReference type="RefSeq" id="WP_008326630.1">
    <property type="nucleotide sequence ID" value="NZ_AOLK01000023.1"/>
</dbReference>
<evidence type="ECO:0000313" key="2">
    <source>
        <dbReference type="EMBL" id="ELZ81864.1"/>
    </source>
</evidence>
<dbReference type="OrthoDB" id="342413at2157"/>
<dbReference type="STRING" id="1230453.C453_17649"/>
<dbReference type="EMBL" id="AOLK01000023">
    <property type="protein sequence ID" value="ELZ81864.1"/>
    <property type="molecule type" value="Genomic_DNA"/>
</dbReference>
<dbReference type="Proteomes" id="UP000011612">
    <property type="component" value="Unassembled WGS sequence"/>
</dbReference>
<protein>
    <submittedName>
        <fullName evidence="2">Uncharacterized protein</fullName>
    </submittedName>
</protein>
<feature type="region of interest" description="Disordered" evidence="1">
    <location>
        <begin position="337"/>
        <end position="356"/>
    </location>
</feature>
<evidence type="ECO:0000256" key="1">
    <source>
        <dbReference type="SAM" id="MobiDB-lite"/>
    </source>
</evidence>
<organism evidence="2 3">
    <name type="scientific">Haloferax elongans ATCC BAA-1513</name>
    <dbReference type="NCBI Taxonomy" id="1230453"/>
    <lineage>
        <taxon>Archaea</taxon>
        <taxon>Methanobacteriati</taxon>
        <taxon>Methanobacteriota</taxon>
        <taxon>Stenosarchaea group</taxon>
        <taxon>Halobacteria</taxon>
        <taxon>Halobacteriales</taxon>
        <taxon>Haloferacaceae</taxon>
        <taxon>Haloferax</taxon>
    </lineage>
</organism>
<keyword evidence="3" id="KW-1185">Reference proteome</keyword>
<accession>M0HFJ6</accession>
<comment type="caution">
    <text evidence="2">The sequence shown here is derived from an EMBL/GenBank/DDBJ whole genome shotgun (WGS) entry which is preliminary data.</text>
</comment>